<reference evidence="2 3" key="1">
    <citation type="submission" date="2023-01" db="EMBL/GenBank/DDBJ databases">
        <title>Psychrosphaera sp. nov., isolated from marine algae.</title>
        <authorList>
            <person name="Bayburt H."/>
            <person name="Choi B.J."/>
            <person name="Kim J.M."/>
            <person name="Choi D.G."/>
            <person name="Jeon C.O."/>
        </authorList>
    </citation>
    <scope>NUCLEOTIDE SEQUENCE [LARGE SCALE GENOMIC DNA]</scope>
    <source>
        <strain evidence="2 3">G1-22</strain>
    </source>
</reference>
<dbReference type="EMBL" id="JAQOMS010000002">
    <property type="protein sequence ID" value="MDC2888702.1"/>
    <property type="molecule type" value="Genomic_DNA"/>
</dbReference>
<dbReference type="InterPro" id="IPR043004">
    <property type="entry name" value="MvaI_BcnI_cat"/>
</dbReference>
<proteinExistence type="predicted"/>
<evidence type="ECO:0000313" key="3">
    <source>
        <dbReference type="Proteomes" id="UP001528411"/>
    </source>
</evidence>
<dbReference type="RefSeq" id="WP_272180285.1">
    <property type="nucleotide sequence ID" value="NZ_JAQOMS010000002.1"/>
</dbReference>
<sequence>MPLELINKGLKEVNDRKYPTEKTLKKQIKELKAKYNLKTHEAYEHFSKNTDNSTWRTLKPKLEAYWKSIDATVLIDVAKPETNGKQLNLVKLNKIQLTQMGVEFSTFEPTITGLKKSILDATQQVRTHFELENFHFYYSQTQGNENKIIKTAHLLTTGGAIKSKVSLYRPNTKNGDPRMWFRKLGELAVAGDQVAIIIFRNEPYLINLSKTKLSDVLLNKEHPISELLNQYIEANTSVSKELMLKLKELAKSPFKALRKGDTAIGYTLETLLGIEANSSKLPDYKGIELKAGRSNKTRTNLFAQVADWNISPCKRSADILEKFGYERGDDFKLYCTISTINENSQGLSFKYDKNNDQLVELFKKKEVVAIWLRSTIEK</sequence>
<dbReference type="Proteomes" id="UP001528411">
    <property type="component" value="Unassembled WGS sequence"/>
</dbReference>
<keyword evidence="2" id="KW-0255">Endonuclease</keyword>
<evidence type="ECO:0000259" key="1">
    <source>
        <dbReference type="Pfam" id="PF15515"/>
    </source>
</evidence>
<keyword evidence="3" id="KW-1185">Reference proteome</keyword>
<gene>
    <name evidence="2" type="ORF">PN838_07895</name>
</gene>
<evidence type="ECO:0000313" key="2">
    <source>
        <dbReference type="EMBL" id="MDC2888702.1"/>
    </source>
</evidence>
<comment type="caution">
    <text evidence="2">The sequence shown here is derived from an EMBL/GenBank/DDBJ whole genome shotgun (WGS) entry which is preliminary data.</text>
</comment>
<dbReference type="GO" id="GO:0016787">
    <property type="term" value="F:hydrolase activity"/>
    <property type="evidence" value="ECO:0007669"/>
    <property type="project" value="UniProtKB-KW"/>
</dbReference>
<dbReference type="Pfam" id="PF15515">
    <property type="entry name" value="MvaI_BcnI"/>
    <property type="match status" value="1"/>
</dbReference>
<dbReference type="Gene3D" id="3.40.210.20">
    <property type="entry name" value="MvaI/BcnI restriction endonuclease, catalytic domain"/>
    <property type="match status" value="1"/>
</dbReference>
<dbReference type="InterPro" id="IPR029127">
    <property type="entry name" value="MvaI_BcnI"/>
</dbReference>
<protein>
    <submittedName>
        <fullName evidence="2">MvaI/BcnI family restriction endonuclease</fullName>
    </submittedName>
</protein>
<accession>A0ABT5FAZ4</accession>
<name>A0ABT5FAZ4_9GAMM</name>
<dbReference type="GO" id="GO:0004519">
    <property type="term" value="F:endonuclease activity"/>
    <property type="evidence" value="ECO:0007669"/>
    <property type="project" value="UniProtKB-KW"/>
</dbReference>
<keyword evidence="2" id="KW-0540">Nuclease</keyword>
<keyword evidence="2" id="KW-0378">Hydrolase</keyword>
<organism evidence="2 3">
    <name type="scientific">Psychrosphaera algicola</name>
    <dbReference type="NCBI Taxonomy" id="3023714"/>
    <lineage>
        <taxon>Bacteria</taxon>
        <taxon>Pseudomonadati</taxon>
        <taxon>Pseudomonadota</taxon>
        <taxon>Gammaproteobacteria</taxon>
        <taxon>Alteromonadales</taxon>
        <taxon>Pseudoalteromonadaceae</taxon>
        <taxon>Psychrosphaera</taxon>
    </lineage>
</organism>
<feature type="domain" description="MvaI/BcnI restriction endonuclease" evidence="1">
    <location>
        <begin position="245"/>
        <end position="365"/>
    </location>
</feature>